<name>A0A4C1YIN4_EUMVA</name>
<evidence type="ECO:0000256" key="2">
    <source>
        <dbReference type="PROSITE-ProRule" id="PRU00302"/>
    </source>
</evidence>
<keyword evidence="2" id="KW-0768">Sushi</keyword>
<evidence type="ECO:0000259" key="4">
    <source>
        <dbReference type="PROSITE" id="PS50923"/>
    </source>
</evidence>
<dbReference type="Gene3D" id="2.60.120.290">
    <property type="entry name" value="Spermadhesin, CUB domain"/>
    <property type="match status" value="1"/>
</dbReference>
<evidence type="ECO:0000259" key="3">
    <source>
        <dbReference type="PROSITE" id="PS01180"/>
    </source>
</evidence>
<evidence type="ECO:0000256" key="1">
    <source>
        <dbReference type="ARBA" id="ARBA00023157"/>
    </source>
</evidence>
<dbReference type="Pfam" id="PF00431">
    <property type="entry name" value="CUB"/>
    <property type="match status" value="1"/>
</dbReference>
<dbReference type="EMBL" id="BGZK01001226">
    <property type="protein sequence ID" value="GBP74864.1"/>
    <property type="molecule type" value="Genomic_DNA"/>
</dbReference>
<dbReference type="SMART" id="SM00042">
    <property type="entry name" value="CUB"/>
    <property type="match status" value="1"/>
</dbReference>
<dbReference type="PROSITE" id="PS01180">
    <property type="entry name" value="CUB"/>
    <property type="match status" value="1"/>
</dbReference>
<dbReference type="STRING" id="151549.A0A4C1YIN4"/>
<dbReference type="InterPro" id="IPR035914">
    <property type="entry name" value="Sperma_CUB_dom_sf"/>
</dbReference>
<keyword evidence="1" id="KW-1015">Disulfide bond</keyword>
<organism evidence="5 6">
    <name type="scientific">Eumeta variegata</name>
    <name type="common">Bagworm moth</name>
    <name type="synonym">Eumeta japonica</name>
    <dbReference type="NCBI Taxonomy" id="151549"/>
    <lineage>
        <taxon>Eukaryota</taxon>
        <taxon>Metazoa</taxon>
        <taxon>Ecdysozoa</taxon>
        <taxon>Arthropoda</taxon>
        <taxon>Hexapoda</taxon>
        <taxon>Insecta</taxon>
        <taxon>Pterygota</taxon>
        <taxon>Neoptera</taxon>
        <taxon>Endopterygota</taxon>
        <taxon>Lepidoptera</taxon>
        <taxon>Glossata</taxon>
        <taxon>Ditrysia</taxon>
        <taxon>Tineoidea</taxon>
        <taxon>Psychidae</taxon>
        <taxon>Oiketicinae</taxon>
        <taxon>Eumeta</taxon>
    </lineage>
</organism>
<dbReference type="OrthoDB" id="6431754at2759"/>
<protein>
    <recommendedName>
        <fullName evidence="7">CUB domain-containing protein</fullName>
    </recommendedName>
</protein>
<evidence type="ECO:0000313" key="5">
    <source>
        <dbReference type="EMBL" id="GBP74864.1"/>
    </source>
</evidence>
<feature type="domain" description="Sushi" evidence="4">
    <location>
        <begin position="156"/>
        <end position="214"/>
    </location>
</feature>
<dbReference type="InterPro" id="IPR035976">
    <property type="entry name" value="Sushi/SCR/CCP_sf"/>
</dbReference>
<dbReference type="InterPro" id="IPR000859">
    <property type="entry name" value="CUB_dom"/>
</dbReference>
<comment type="caution">
    <text evidence="5">The sequence shown here is derived from an EMBL/GenBank/DDBJ whole genome shotgun (WGS) entry which is preliminary data.</text>
</comment>
<dbReference type="InterPro" id="IPR000436">
    <property type="entry name" value="Sushi_SCR_CCP_dom"/>
</dbReference>
<keyword evidence="6" id="KW-1185">Reference proteome</keyword>
<dbReference type="Proteomes" id="UP000299102">
    <property type="component" value="Unassembled WGS sequence"/>
</dbReference>
<dbReference type="CDD" id="cd00041">
    <property type="entry name" value="CUB"/>
    <property type="match status" value="1"/>
</dbReference>
<reference evidence="5 6" key="1">
    <citation type="journal article" date="2019" name="Commun. Biol.">
        <title>The bagworm genome reveals a unique fibroin gene that provides high tensile strength.</title>
        <authorList>
            <person name="Kono N."/>
            <person name="Nakamura H."/>
            <person name="Ohtoshi R."/>
            <person name="Tomita M."/>
            <person name="Numata K."/>
            <person name="Arakawa K."/>
        </authorList>
    </citation>
    <scope>NUCLEOTIDE SEQUENCE [LARGE SCALE GENOMIC DNA]</scope>
</reference>
<dbReference type="AlphaFoldDB" id="A0A4C1YIN4"/>
<gene>
    <name evidence="5" type="ORF">EVAR_99689_1</name>
</gene>
<proteinExistence type="predicted"/>
<feature type="domain" description="CUB" evidence="3">
    <location>
        <begin position="29"/>
        <end position="149"/>
    </location>
</feature>
<comment type="caution">
    <text evidence="2">Lacks conserved residue(s) required for the propagation of feature annotation.</text>
</comment>
<dbReference type="SUPFAM" id="SSF49854">
    <property type="entry name" value="Spermadhesin, CUB domain"/>
    <property type="match status" value="1"/>
</dbReference>
<evidence type="ECO:0000313" key="6">
    <source>
        <dbReference type="Proteomes" id="UP000299102"/>
    </source>
</evidence>
<dbReference type="SUPFAM" id="SSF57535">
    <property type="entry name" value="Complement control module/SCR domain"/>
    <property type="match status" value="1"/>
</dbReference>
<sequence>MNQNRGITSVEFGEIRLSPLIDLVSVHYCNREVHVSESGVASEGYVRTPGYPHFYAGGTCRWRITANPEQRLRITLLDVSLRSIGPFESECTDYVEILEANGARVLSTCDQPELPLQLTSASSQLDVLVVARSLGAFPKRGVLLHYKSNSILYICVGCVTLSPPSDGYRVYRDGELAHYMCNINYVFADSQQRARLLKCYDDNIWNDTLSPCIKYLRACGACRVTPGQVPGVKDTFCTGPGTLCALAATVDDDLQPAEFQ</sequence>
<dbReference type="PROSITE" id="PS50923">
    <property type="entry name" value="SUSHI"/>
    <property type="match status" value="1"/>
</dbReference>
<accession>A0A4C1YIN4</accession>
<evidence type="ECO:0008006" key="7">
    <source>
        <dbReference type="Google" id="ProtNLM"/>
    </source>
</evidence>